<dbReference type="RefSeq" id="WP_344118662.1">
    <property type="nucleotide sequence ID" value="NZ_BAAABW010000017.1"/>
</dbReference>
<feature type="compositionally biased region" description="Polar residues" evidence="1">
    <location>
        <begin position="1"/>
        <end position="14"/>
    </location>
</feature>
<evidence type="ECO:0008006" key="4">
    <source>
        <dbReference type="Google" id="ProtNLM"/>
    </source>
</evidence>
<organism evidence="2 3">
    <name type="scientific">Streptomyces blastmyceticus</name>
    <dbReference type="NCBI Taxonomy" id="68180"/>
    <lineage>
        <taxon>Bacteria</taxon>
        <taxon>Bacillati</taxon>
        <taxon>Actinomycetota</taxon>
        <taxon>Actinomycetes</taxon>
        <taxon>Kitasatosporales</taxon>
        <taxon>Streptomycetaceae</taxon>
        <taxon>Streptomyces</taxon>
    </lineage>
</organism>
<reference evidence="3" key="1">
    <citation type="journal article" date="2019" name="Int. J. Syst. Evol. Microbiol.">
        <title>The Global Catalogue of Microorganisms (GCM) 10K type strain sequencing project: providing services to taxonomists for standard genome sequencing and annotation.</title>
        <authorList>
            <consortium name="The Broad Institute Genomics Platform"/>
            <consortium name="The Broad Institute Genome Sequencing Center for Infectious Disease"/>
            <person name="Wu L."/>
            <person name="Ma J."/>
        </authorList>
    </citation>
    <scope>NUCLEOTIDE SEQUENCE [LARGE SCALE GENOMIC DNA]</scope>
    <source>
        <strain evidence="3">JCM 4565</strain>
    </source>
</reference>
<proteinExistence type="predicted"/>
<name>A0ABP3GWL9_9ACTN</name>
<gene>
    <name evidence="2" type="ORF">GCM10010319_34830</name>
</gene>
<evidence type="ECO:0000313" key="2">
    <source>
        <dbReference type="EMBL" id="GAA0354677.1"/>
    </source>
</evidence>
<protein>
    <recommendedName>
        <fullName evidence="4">Transposase</fullName>
    </recommendedName>
</protein>
<feature type="region of interest" description="Disordered" evidence="1">
    <location>
        <begin position="1"/>
        <end position="21"/>
    </location>
</feature>
<evidence type="ECO:0000313" key="3">
    <source>
        <dbReference type="Proteomes" id="UP001500063"/>
    </source>
</evidence>
<dbReference type="Proteomes" id="UP001500063">
    <property type="component" value="Unassembled WGS sequence"/>
</dbReference>
<sequence>MSTLTMSSTPPASQNRRRRPAREVVLGVDTHRDAHVGAVLSVTGAVLAADEFPATAAGYRDLLK</sequence>
<evidence type="ECO:0000256" key="1">
    <source>
        <dbReference type="SAM" id="MobiDB-lite"/>
    </source>
</evidence>
<comment type="caution">
    <text evidence="2">The sequence shown here is derived from an EMBL/GenBank/DDBJ whole genome shotgun (WGS) entry which is preliminary data.</text>
</comment>
<dbReference type="EMBL" id="BAAABW010000017">
    <property type="protein sequence ID" value="GAA0354677.1"/>
    <property type="molecule type" value="Genomic_DNA"/>
</dbReference>
<accession>A0ABP3GWL9</accession>
<keyword evidence="3" id="KW-1185">Reference proteome</keyword>